<gene>
    <name evidence="3" type="ORF">MVES_000133</name>
</gene>
<dbReference type="InterPro" id="IPR029063">
    <property type="entry name" value="SAM-dependent_MTases_sf"/>
</dbReference>
<dbReference type="STRING" id="2020962.A0A2N1JFJ7"/>
<dbReference type="GO" id="GO:0008168">
    <property type="term" value="F:methyltransferase activity"/>
    <property type="evidence" value="ECO:0007669"/>
    <property type="project" value="UniProtKB-KW"/>
</dbReference>
<keyword evidence="1" id="KW-0489">Methyltransferase</keyword>
<dbReference type="SUPFAM" id="SSF53335">
    <property type="entry name" value="S-adenosyl-L-methionine-dependent methyltransferases"/>
    <property type="match status" value="1"/>
</dbReference>
<protein>
    <recommendedName>
        <fullName evidence="5">U6 small nuclear RNA (adenine-(43)-N(6))-methyltransferase</fullName>
    </recommendedName>
</protein>
<dbReference type="InterPro" id="IPR010286">
    <property type="entry name" value="METTL16/RlmF"/>
</dbReference>
<dbReference type="Proteomes" id="UP000232875">
    <property type="component" value="Unassembled WGS sequence"/>
</dbReference>
<evidence type="ECO:0000256" key="1">
    <source>
        <dbReference type="ARBA" id="ARBA00022603"/>
    </source>
</evidence>
<dbReference type="EMBL" id="KZ454987">
    <property type="protein sequence ID" value="PKI85344.1"/>
    <property type="molecule type" value="Genomic_DNA"/>
</dbReference>
<reference evidence="3 4" key="1">
    <citation type="submission" date="2017-10" db="EMBL/GenBank/DDBJ databases">
        <title>A novel species of cold-tolerant Malassezia isolated from bats.</title>
        <authorList>
            <person name="Lorch J.M."/>
            <person name="Palmer J.M."/>
            <person name="Vanderwolf K.J."/>
            <person name="Schmidt K.Z."/>
            <person name="Verant M.L."/>
            <person name="Weller T.J."/>
            <person name="Blehert D.S."/>
        </authorList>
    </citation>
    <scope>NUCLEOTIDE SEQUENCE [LARGE SCALE GENOMIC DNA]</scope>
    <source>
        <strain evidence="3 4">NWHC:44797-103</strain>
    </source>
</reference>
<name>A0A2N1JFJ7_9BASI</name>
<dbReference type="PANTHER" id="PTHR13393">
    <property type="entry name" value="SAM-DEPENDENT METHYLTRANSFERASE"/>
    <property type="match status" value="1"/>
</dbReference>
<evidence type="ECO:0008006" key="5">
    <source>
        <dbReference type="Google" id="ProtNLM"/>
    </source>
</evidence>
<dbReference type="Pfam" id="PF05971">
    <property type="entry name" value="Methyltransf_10"/>
    <property type="match status" value="1"/>
</dbReference>
<proteinExistence type="predicted"/>
<dbReference type="AlphaFoldDB" id="A0A2N1JFJ7"/>
<evidence type="ECO:0000313" key="4">
    <source>
        <dbReference type="Proteomes" id="UP000232875"/>
    </source>
</evidence>
<dbReference type="OrthoDB" id="514248at2759"/>
<dbReference type="GO" id="GO:0005634">
    <property type="term" value="C:nucleus"/>
    <property type="evidence" value="ECO:0007669"/>
    <property type="project" value="TreeGrafter"/>
</dbReference>
<evidence type="ECO:0000313" key="3">
    <source>
        <dbReference type="EMBL" id="PKI85344.1"/>
    </source>
</evidence>
<accession>A0A2N1JFJ7</accession>
<sequence length="404" mass="44872">MHPRNRYSKGLALEKLAQVDAKLAKHLTFRHGSLQLDFQDETAVRALTAALLAHDFGVHCTLPPDHLCPALPNRLNYIHWIEDVLHASHITDVQGLDIGTGSIAIYACLACAMHPAWTMVGTDIDPSAVASARATIESSPSLAQRITLVETTPHAPLFPRGKFAFCMCNPPFYASPADRQASASAKQEVRRKCTGHATELYTPGGELRFVQRMMDESMQESNRARIVWFSSMLGKLSSLHAAVAHLRCAKITNYAVTEFMQGTTKRWAIAWSFHGARLPDTLVRSEALAKLAPRSTERTTLISANGIAAALRECATLPKEHVDVTVLGEEHVALGLYSACWTRGARRKRKRKEVLAQRADPVLQVELRAQHGKLTIRWLYGMDAVLFESLSKHLFDYLANYSRE</sequence>
<dbReference type="GO" id="GO:0070475">
    <property type="term" value="P:rRNA base methylation"/>
    <property type="evidence" value="ECO:0007669"/>
    <property type="project" value="TreeGrafter"/>
</dbReference>
<keyword evidence="2" id="KW-0808">Transferase</keyword>
<evidence type="ECO:0000256" key="2">
    <source>
        <dbReference type="ARBA" id="ARBA00022679"/>
    </source>
</evidence>
<dbReference type="PANTHER" id="PTHR13393:SF0">
    <property type="entry name" value="RNA N6-ADENOSINE-METHYLTRANSFERASE METTL16"/>
    <property type="match status" value="1"/>
</dbReference>
<keyword evidence="4" id="KW-1185">Reference proteome</keyword>
<dbReference type="Gene3D" id="3.40.50.150">
    <property type="entry name" value="Vaccinia Virus protein VP39"/>
    <property type="match status" value="1"/>
</dbReference>
<dbReference type="CDD" id="cd02440">
    <property type="entry name" value="AdoMet_MTases"/>
    <property type="match status" value="1"/>
</dbReference>
<organism evidence="3 4">
    <name type="scientific">Malassezia vespertilionis</name>
    <dbReference type="NCBI Taxonomy" id="2020962"/>
    <lineage>
        <taxon>Eukaryota</taxon>
        <taxon>Fungi</taxon>
        <taxon>Dikarya</taxon>
        <taxon>Basidiomycota</taxon>
        <taxon>Ustilaginomycotina</taxon>
        <taxon>Malasseziomycetes</taxon>
        <taxon>Malasseziales</taxon>
        <taxon>Malasseziaceae</taxon>
        <taxon>Malassezia</taxon>
    </lineage>
</organism>